<comment type="similarity">
    <text evidence="1 2">Belongs to the outer membrane factor (OMF) (TC 1.B.17) family.</text>
</comment>
<keyword evidence="2" id="KW-0812">Transmembrane</keyword>
<gene>
    <name evidence="3" type="ORF">KEM10_19870</name>
</gene>
<keyword evidence="2" id="KW-1134">Transmembrane beta strand</keyword>
<dbReference type="PANTHER" id="PTHR30203:SF33">
    <property type="entry name" value="BLR4455 PROTEIN"/>
    <property type="match status" value="1"/>
</dbReference>
<dbReference type="Gene3D" id="1.20.1600.10">
    <property type="entry name" value="Outer membrane efflux proteins (OEP)"/>
    <property type="match status" value="1"/>
</dbReference>
<keyword evidence="2" id="KW-0472">Membrane</keyword>
<keyword evidence="2" id="KW-0449">Lipoprotein</keyword>
<dbReference type="Pfam" id="PF02321">
    <property type="entry name" value="OEP"/>
    <property type="match status" value="2"/>
</dbReference>
<dbReference type="Proteomes" id="UP000708576">
    <property type="component" value="Unassembled WGS sequence"/>
</dbReference>
<evidence type="ECO:0000256" key="2">
    <source>
        <dbReference type="RuleBase" id="RU362097"/>
    </source>
</evidence>
<organism evidence="3 4">
    <name type="scientific">Carboxylicivirga linearis</name>
    <dbReference type="NCBI Taxonomy" id="1628157"/>
    <lineage>
        <taxon>Bacteria</taxon>
        <taxon>Pseudomonadati</taxon>
        <taxon>Bacteroidota</taxon>
        <taxon>Bacteroidia</taxon>
        <taxon>Marinilabiliales</taxon>
        <taxon>Marinilabiliaceae</taxon>
        <taxon>Carboxylicivirga</taxon>
    </lineage>
</organism>
<dbReference type="SUPFAM" id="SSF56954">
    <property type="entry name" value="Outer membrane efflux proteins (OEP)"/>
    <property type="match status" value="1"/>
</dbReference>
<dbReference type="RefSeq" id="WP_212218627.1">
    <property type="nucleotide sequence ID" value="NZ_JAGUCO010000025.1"/>
</dbReference>
<dbReference type="EMBL" id="JAGUCO010000025">
    <property type="protein sequence ID" value="MBS2100553.1"/>
    <property type="molecule type" value="Genomic_DNA"/>
</dbReference>
<evidence type="ECO:0000313" key="3">
    <source>
        <dbReference type="EMBL" id="MBS2100553.1"/>
    </source>
</evidence>
<dbReference type="InterPro" id="IPR003423">
    <property type="entry name" value="OMP_efflux"/>
</dbReference>
<reference evidence="3 4" key="1">
    <citation type="journal article" date="2015" name="Int. J. Syst. Evol. Microbiol.">
        <title>Carboxylicivirga linearis sp. nov., isolated from a sea cucumber culture pond.</title>
        <authorList>
            <person name="Wang F.Q."/>
            <person name="Zhou Y.X."/>
            <person name="Lin X.Z."/>
            <person name="Chen G.J."/>
            <person name="Du Z.J."/>
        </authorList>
    </citation>
    <scope>NUCLEOTIDE SEQUENCE [LARGE SCALE GENOMIC DNA]</scope>
    <source>
        <strain evidence="3 4">FB218</strain>
    </source>
</reference>
<comment type="caution">
    <text evidence="3">The sequence shown here is derived from an EMBL/GenBank/DDBJ whole genome shotgun (WGS) entry which is preliminary data.</text>
</comment>
<protein>
    <submittedName>
        <fullName evidence="3">Efflux transporter outer membrane subunit</fullName>
    </submittedName>
</protein>
<name>A0ABS5K0B3_9BACT</name>
<comment type="subcellular location">
    <subcellularLocation>
        <location evidence="2">Cell membrane</location>
        <topology evidence="2">Lipid-anchor</topology>
    </subcellularLocation>
</comment>
<proteinExistence type="inferred from homology"/>
<sequence>MQNKIYKYMVLPGFLVWVSLAHTGCKSGKNLGGLNTDTSGLYRTEEDITDTTSIANLSWSEYFSDDQLKSLIEEGLANNLDMKVAMERINQSQSGLKMAKAALYPTLNAGGQMEYTRFSAGDRGKDVLGYEANNITLGLSTSWEIDVWGKLNSRKKAQLAAYLNSQEYAVMVQTNLVAGIANYYYTLTALDEQLRITEETIKLLSENAVAMQALKEAGMQNGAAVEQSNALLYSTQLSVPELKSQIREVENAMCVLLGRKPREVQRNTIGMQQVPDEMQYGVPSQLLARRPDVKQAELSFRMAYELTNAAQASLYPSFTISSGSLGYSNSTFSDLFSPENIAANIIGGITQPIFNNRQLRSNLEIAKSQQREAALTFENTLLTAGQEVSDVLFGFKASLAKNELRGKQIASLTTAVDFTNDLLMAGEANYLEVLTAQRSLLTAQLNRISDKLEQLNYCVSLYKALGGGSK</sequence>
<evidence type="ECO:0000313" key="4">
    <source>
        <dbReference type="Proteomes" id="UP000708576"/>
    </source>
</evidence>
<keyword evidence="4" id="KW-1185">Reference proteome</keyword>
<dbReference type="Gene3D" id="2.20.200.10">
    <property type="entry name" value="Outer membrane efflux proteins (OEP)"/>
    <property type="match status" value="1"/>
</dbReference>
<evidence type="ECO:0000256" key="1">
    <source>
        <dbReference type="ARBA" id="ARBA00007613"/>
    </source>
</evidence>
<dbReference type="PANTHER" id="PTHR30203">
    <property type="entry name" value="OUTER MEMBRANE CATION EFFLUX PROTEIN"/>
    <property type="match status" value="1"/>
</dbReference>
<keyword evidence="2" id="KW-0564">Palmitate</keyword>
<accession>A0ABS5K0B3</accession>
<dbReference type="NCBIfam" id="TIGR01845">
    <property type="entry name" value="outer_NodT"/>
    <property type="match status" value="1"/>
</dbReference>
<dbReference type="InterPro" id="IPR010131">
    <property type="entry name" value="MdtP/NodT-like"/>
</dbReference>